<evidence type="ECO:0000256" key="1">
    <source>
        <dbReference type="SAM" id="MobiDB-lite"/>
    </source>
</evidence>
<dbReference type="GO" id="GO:0032418">
    <property type="term" value="P:lysosome localization"/>
    <property type="evidence" value="ECO:0007669"/>
    <property type="project" value="Ensembl"/>
</dbReference>
<feature type="region of interest" description="Disordered" evidence="1">
    <location>
        <begin position="744"/>
        <end position="781"/>
    </location>
</feature>
<dbReference type="Pfam" id="PF15702">
    <property type="entry name" value="HPS6"/>
    <property type="match status" value="1"/>
</dbReference>
<dbReference type="GO" id="GO:0043473">
    <property type="term" value="P:pigmentation"/>
    <property type="evidence" value="ECO:0007669"/>
    <property type="project" value="Ensembl"/>
</dbReference>
<reference evidence="4" key="2">
    <citation type="submission" date="2025-08" db="UniProtKB">
        <authorList>
            <consortium name="Ensembl"/>
        </authorList>
    </citation>
    <scope>IDENTIFICATION</scope>
</reference>
<dbReference type="KEGG" id="shr:100928668"/>
<dbReference type="PANTHER" id="PTHR14696:SF2">
    <property type="entry name" value="BLOC-2 COMPLEX MEMBER HPS6"/>
    <property type="match status" value="1"/>
</dbReference>
<protein>
    <submittedName>
        <fullName evidence="4">HPS6 biosis of lysosomal organelles complex 2 subunit 3</fullName>
    </submittedName>
</protein>
<feature type="domain" description="BLOC-2 complex member HPS6 N-terminal" evidence="2">
    <location>
        <begin position="1"/>
        <end position="387"/>
    </location>
</feature>
<dbReference type="GO" id="GO:0006629">
    <property type="term" value="P:lipid metabolic process"/>
    <property type="evidence" value="ECO:0007669"/>
    <property type="project" value="Ensembl"/>
</dbReference>
<reference evidence="4" key="3">
    <citation type="submission" date="2025-09" db="UniProtKB">
        <authorList>
            <consortium name="Ensembl"/>
        </authorList>
    </citation>
    <scope>IDENTIFICATION</scope>
</reference>
<dbReference type="GO" id="GO:0005765">
    <property type="term" value="C:lysosomal membrane"/>
    <property type="evidence" value="ECO:0007669"/>
    <property type="project" value="Ensembl"/>
</dbReference>
<dbReference type="Proteomes" id="UP000007648">
    <property type="component" value="Unassembled WGS sequence"/>
</dbReference>
<dbReference type="GO" id="GO:0009306">
    <property type="term" value="P:protein secretion"/>
    <property type="evidence" value="ECO:0007669"/>
    <property type="project" value="Ensembl"/>
</dbReference>
<dbReference type="OrthoDB" id="8581967at2759"/>
<evidence type="ECO:0000313" key="5">
    <source>
        <dbReference type="Proteomes" id="UP000007648"/>
    </source>
</evidence>
<dbReference type="CTD" id="79803"/>
<dbReference type="FunCoup" id="A0A7N4V503">
    <property type="interactions" value="156"/>
</dbReference>
<dbReference type="GO" id="GO:0007596">
    <property type="term" value="P:blood coagulation"/>
    <property type="evidence" value="ECO:0007669"/>
    <property type="project" value="Ensembl"/>
</dbReference>
<dbReference type="PANTHER" id="PTHR14696">
    <property type="entry name" value="HERMANSKY-PUDLAK SYNDROME 6 PROTEIN"/>
    <property type="match status" value="1"/>
</dbReference>
<dbReference type="GO" id="GO:0030742">
    <property type="term" value="F:GTP-dependent protein binding"/>
    <property type="evidence" value="ECO:0007669"/>
    <property type="project" value="Ensembl"/>
</dbReference>
<dbReference type="InterPro" id="IPR046823">
    <property type="entry name" value="HPS6_N"/>
</dbReference>
<sequence length="781" mass="84797">MKRASTLRLLSDLSDFSNANQLRQVLAEEPLARVRSSPDGRHLLLLRPPGSPAPLLLVSRKGAGLGLEPRCPAGQGPVLDAFFLQCPGWASGPCPVLALVWASGRAEVWGAGVQPEWQLLQQVELCVSSKARVVSAAALGNRLAWCEERPASTEVTPGSAQAAFGHCVCTRALEPHGENSAMLGAPRILLHHCPHFQLLASRSNFFMVPTATTWPNVAHILLIWYPAKGRITVTAPTHNLTYNKNLSSKGRDSWDFRSLIRRVPGLLSGGEPLDIHTCAPSQESLLLLSPKGVLSLIRRDGGTRAVGILGSGLLAQGVPVSLGVFNNTLACVLGSGLELLDMGSGRLLERKVLSTDRVHLLELSAPGIDEDENKSGLRLLSASGLFCVIWEVRKEGEWLNSEDLVFEEACGYYQRRSLLGARLTTDDLRRGSTFRAPLALAAILQGHQPPTKLLTDLQAELRDYHGLDRLKTRLVAADGQEEGWAELAEREVERLLRSDLTGDKLSQLNAIFSAFPAAAWCSTRRALQLQLDEAGQLKSRAPPDLWKKVLVDAGTDGALPAFELLCQCLCRLEPCWLPPFVELAQQQGGPGWGLGAGGPGPPLYRRALAVLGDWAGARAEALELELLLGSGRPKAVLQAIGQLVQAGQWERILDAGLAFSPSSPLLQMEIFTVLLAEFARHRQLDAHITRLRRLCPPDLTPTDLLLLLKKHLPDEEGPPAPFPKMGADPPLTVGLLRDLLEQARSEAQVPSPYEDILWDSGSCPPHPKSRQYPSQGQSNQN</sequence>
<dbReference type="RefSeq" id="XP_012397290.2">
    <property type="nucleotide sequence ID" value="XM_012541836.3"/>
</dbReference>
<feature type="compositionally biased region" description="Polar residues" evidence="1">
    <location>
        <begin position="771"/>
        <end position="781"/>
    </location>
</feature>
<dbReference type="GO" id="GO:0005654">
    <property type="term" value="C:nucleoplasm"/>
    <property type="evidence" value="ECO:0007669"/>
    <property type="project" value="Ensembl"/>
</dbReference>
<accession>A0A7N4V503</accession>
<name>A0A7N4V503_SARHA</name>
<dbReference type="AlphaFoldDB" id="A0A7N4V503"/>
<dbReference type="InParanoid" id="A0A7N4V503"/>
<reference evidence="4 5" key="1">
    <citation type="journal article" date="2011" name="Proc. Natl. Acad. Sci. U.S.A.">
        <title>Genetic diversity and population structure of the endangered marsupial Sarcophilus harrisii (Tasmanian devil).</title>
        <authorList>
            <person name="Miller W."/>
            <person name="Hayes V.M."/>
            <person name="Ratan A."/>
            <person name="Petersen D.C."/>
            <person name="Wittekindt N.E."/>
            <person name="Miller J."/>
            <person name="Walenz B."/>
            <person name="Knight J."/>
            <person name="Qi J."/>
            <person name="Zhao F."/>
            <person name="Wang Q."/>
            <person name="Bedoya-Reina O.C."/>
            <person name="Katiyar N."/>
            <person name="Tomsho L.P."/>
            <person name="Kasson L.M."/>
            <person name="Hardie R.A."/>
            <person name="Woodbridge P."/>
            <person name="Tindall E.A."/>
            <person name="Bertelsen M.F."/>
            <person name="Dixon D."/>
            <person name="Pyecroft S."/>
            <person name="Helgen K.M."/>
            <person name="Lesk A.M."/>
            <person name="Pringle T.H."/>
            <person name="Patterson N."/>
            <person name="Zhang Y."/>
            <person name="Kreiss A."/>
            <person name="Woods G.M."/>
            <person name="Jones M.E."/>
            <person name="Schuster S.C."/>
        </authorList>
    </citation>
    <scope>NUCLEOTIDE SEQUENCE [LARGE SCALE GENOMIC DNA]</scope>
</reference>
<dbReference type="GO" id="GO:0031267">
    <property type="term" value="F:small GTPase binding"/>
    <property type="evidence" value="ECO:0007669"/>
    <property type="project" value="Ensembl"/>
</dbReference>
<dbReference type="Ensembl" id="ENSSHAT00000045262.1">
    <property type="protein sequence ID" value="ENSSHAP00000039095.1"/>
    <property type="gene ID" value="ENSSHAG00000020530.1"/>
</dbReference>
<keyword evidence="5" id="KW-1185">Reference proteome</keyword>
<evidence type="ECO:0000259" key="2">
    <source>
        <dbReference type="Pfam" id="PF15702"/>
    </source>
</evidence>
<dbReference type="GO" id="GO:0055088">
    <property type="term" value="P:lipid homeostasis"/>
    <property type="evidence" value="ECO:0007669"/>
    <property type="project" value="Ensembl"/>
</dbReference>
<evidence type="ECO:0000259" key="3">
    <source>
        <dbReference type="Pfam" id="PF20468"/>
    </source>
</evidence>
<dbReference type="GO" id="GO:0072657">
    <property type="term" value="P:protein localization to membrane"/>
    <property type="evidence" value="ECO:0007669"/>
    <property type="project" value="Ensembl"/>
</dbReference>
<evidence type="ECO:0000313" key="4">
    <source>
        <dbReference type="Ensembl" id="ENSSHAP00000039095.1"/>
    </source>
</evidence>
<dbReference type="Pfam" id="PF20468">
    <property type="entry name" value="HPS6_C"/>
    <property type="match status" value="1"/>
</dbReference>
<dbReference type="GeneID" id="100928668"/>
<dbReference type="GeneTree" id="ENSGT00390000001546"/>
<organism evidence="4 5">
    <name type="scientific">Sarcophilus harrisii</name>
    <name type="common">Tasmanian devil</name>
    <name type="synonym">Sarcophilus laniarius</name>
    <dbReference type="NCBI Taxonomy" id="9305"/>
    <lineage>
        <taxon>Eukaryota</taxon>
        <taxon>Metazoa</taxon>
        <taxon>Chordata</taxon>
        <taxon>Craniata</taxon>
        <taxon>Vertebrata</taxon>
        <taxon>Euteleostomi</taxon>
        <taxon>Mammalia</taxon>
        <taxon>Metatheria</taxon>
        <taxon>Dasyuromorphia</taxon>
        <taxon>Dasyuridae</taxon>
        <taxon>Sarcophilus</taxon>
    </lineage>
</organism>
<dbReference type="InterPro" id="IPR046822">
    <property type="entry name" value="HPS6_C"/>
</dbReference>
<dbReference type="GO" id="GO:0005829">
    <property type="term" value="C:cytosol"/>
    <property type="evidence" value="ECO:0007669"/>
    <property type="project" value="Ensembl"/>
</dbReference>
<dbReference type="InterPro" id="IPR017218">
    <property type="entry name" value="BLOC-2_complex_Hps6_subunit"/>
</dbReference>
<proteinExistence type="predicted"/>
<feature type="domain" description="BLOC-2 complex member HPS6 C-terminal" evidence="3">
    <location>
        <begin position="403"/>
        <end position="767"/>
    </location>
</feature>
<gene>
    <name evidence="4" type="primary">HPS6</name>
</gene>
<dbReference type="GO" id="GO:0031084">
    <property type="term" value="C:BLOC-2 complex"/>
    <property type="evidence" value="ECO:0007669"/>
    <property type="project" value="Ensembl"/>
</dbReference>